<sequence length="182" mass="21819">MEGTVEDLKNYIKLLKSLETLYNLYYEVEETNKYKRNILKKLVKTEYKKIMKLKKNDKNKDTKYFLNKANSIYYSINIKDLECDFNDIKNLIKFDKLLFLCKKKYKKKFSSKFNIENVDNVFCVGCSKEVKNKMLKYHVLGKKHQKNIGKEKFLCLKIDKKVLINESKKLIKKIIKEKNSTK</sequence>
<evidence type="ECO:0000313" key="2">
    <source>
        <dbReference type="Proteomes" id="UP001334084"/>
    </source>
</evidence>
<keyword evidence="2" id="KW-1185">Reference proteome</keyword>
<name>A0AAX4JEW3_9MICR</name>
<accession>A0AAX4JEW3</accession>
<protein>
    <recommendedName>
        <fullName evidence="3">U1-type domain-containing protein</fullName>
    </recommendedName>
</protein>
<dbReference type="KEGG" id="vnx:VNE69_08128"/>
<evidence type="ECO:0008006" key="3">
    <source>
        <dbReference type="Google" id="ProtNLM"/>
    </source>
</evidence>
<dbReference type="GeneID" id="90542204"/>
<proteinExistence type="predicted"/>
<gene>
    <name evidence="1" type="ORF">VNE69_08128</name>
</gene>
<dbReference type="AlphaFoldDB" id="A0AAX4JEW3"/>
<reference evidence="1" key="1">
    <citation type="journal article" date="2024" name="BMC Genomics">
        <title>Functional annotation of a divergent genome using sequence and structure-based similarity.</title>
        <authorList>
            <person name="Svedberg D."/>
            <person name="Winiger R.R."/>
            <person name="Berg A."/>
            <person name="Sharma H."/>
            <person name="Tellgren-Roth C."/>
            <person name="Debrunner-Vossbrinck B.A."/>
            <person name="Vossbrinck C.R."/>
            <person name="Barandun J."/>
        </authorList>
    </citation>
    <scope>NUCLEOTIDE SEQUENCE</scope>
    <source>
        <strain evidence="1">Illinois isolate</strain>
    </source>
</reference>
<organism evidence="1 2">
    <name type="scientific">Vairimorpha necatrix</name>
    <dbReference type="NCBI Taxonomy" id="6039"/>
    <lineage>
        <taxon>Eukaryota</taxon>
        <taxon>Fungi</taxon>
        <taxon>Fungi incertae sedis</taxon>
        <taxon>Microsporidia</taxon>
        <taxon>Nosematidae</taxon>
        <taxon>Vairimorpha</taxon>
    </lineage>
</organism>
<dbReference type="Proteomes" id="UP001334084">
    <property type="component" value="Chromosome 8"/>
</dbReference>
<dbReference type="RefSeq" id="XP_065330518.1">
    <property type="nucleotide sequence ID" value="XM_065474446.1"/>
</dbReference>
<dbReference type="EMBL" id="CP142733">
    <property type="protein sequence ID" value="WUR04373.1"/>
    <property type="molecule type" value="Genomic_DNA"/>
</dbReference>
<evidence type="ECO:0000313" key="1">
    <source>
        <dbReference type="EMBL" id="WUR04373.1"/>
    </source>
</evidence>